<dbReference type="OrthoDB" id="25131at2759"/>
<name>A0A2A6BWY8_PRIPA</name>
<proteinExistence type="predicted"/>
<dbReference type="Proteomes" id="UP000005239">
    <property type="component" value="Unassembled WGS sequence"/>
</dbReference>
<keyword evidence="3" id="KW-1185">Reference proteome</keyword>
<protein>
    <submittedName>
        <fullName evidence="2">Uncharacterized protein</fullName>
    </submittedName>
</protein>
<evidence type="ECO:0000313" key="3">
    <source>
        <dbReference type="Proteomes" id="UP000005239"/>
    </source>
</evidence>
<sequence length="291" mass="31852">MDTRRLLDERAGVTVSNSLGNTPAQVCSLNGHSALAAMLFEKEDTIISAPIRSRNESKRNHVLHHDPDELVLPSLVSFTADLTPLMTPQSPGTADSGGGRLSLSSGLGGTLSSGKGTLSGSVDALLSTPTPKLPHILTPPSQQVEISLERLDTTPSTFPRKRHLASTADTARPEMFIVEEKPDPAVLGGEEQERWGRYVVPSLRRDARGDQMDNGRRKLMKLIPIDYIVQIINVIDTDVDRVGALNILYVTTGDYRWNLLKMNSAEDIDNILTARLPLDETIARNFIELKV</sequence>
<evidence type="ECO:0000313" key="2">
    <source>
        <dbReference type="EnsemblMetazoa" id="PPA42507.1"/>
    </source>
</evidence>
<gene>
    <name evidence="2" type="primary">WBGene00280876</name>
</gene>
<accession>A0A8R1V2C2</accession>
<dbReference type="AlphaFoldDB" id="A0A2A6BWY8"/>
<feature type="region of interest" description="Disordered" evidence="1">
    <location>
        <begin position="83"/>
        <end position="114"/>
    </location>
</feature>
<feature type="compositionally biased region" description="Gly residues" evidence="1">
    <location>
        <begin position="95"/>
        <end position="111"/>
    </location>
</feature>
<reference evidence="2" key="2">
    <citation type="submission" date="2022-06" db="UniProtKB">
        <authorList>
            <consortium name="EnsemblMetazoa"/>
        </authorList>
    </citation>
    <scope>IDENTIFICATION</scope>
    <source>
        <strain evidence="2">PS312</strain>
    </source>
</reference>
<dbReference type="EnsemblMetazoa" id="PPA42507.1">
    <property type="protein sequence ID" value="PPA42507.1"/>
    <property type="gene ID" value="WBGene00280876"/>
</dbReference>
<organism evidence="2 3">
    <name type="scientific">Pristionchus pacificus</name>
    <name type="common">Parasitic nematode worm</name>
    <dbReference type="NCBI Taxonomy" id="54126"/>
    <lineage>
        <taxon>Eukaryota</taxon>
        <taxon>Metazoa</taxon>
        <taxon>Ecdysozoa</taxon>
        <taxon>Nematoda</taxon>
        <taxon>Chromadorea</taxon>
        <taxon>Rhabditida</taxon>
        <taxon>Rhabditina</taxon>
        <taxon>Diplogasteromorpha</taxon>
        <taxon>Diplogasteroidea</taxon>
        <taxon>Neodiplogasteridae</taxon>
        <taxon>Pristionchus</taxon>
    </lineage>
</organism>
<evidence type="ECO:0000256" key="1">
    <source>
        <dbReference type="SAM" id="MobiDB-lite"/>
    </source>
</evidence>
<reference evidence="3" key="1">
    <citation type="journal article" date="2008" name="Nat. Genet.">
        <title>The Pristionchus pacificus genome provides a unique perspective on nematode lifestyle and parasitism.</title>
        <authorList>
            <person name="Dieterich C."/>
            <person name="Clifton S.W."/>
            <person name="Schuster L.N."/>
            <person name="Chinwalla A."/>
            <person name="Delehaunty K."/>
            <person name="Dinkelacker I."/>
            <person name="Fulton L."/>
            <person name="Fulton R."/>
            <person name="Godfrey J."/>
            <person name="Minx P."/>
            <person name="Mitreva M."/>
            <person name="Roeseler W."/>
            <person name="Tian H."/>
            <person name="Witte H."/>
            <person name="Yang S.P."/>
            <person name="Wilson R.K."/>
            <person name="Sommer R.J."/>
        </authorList>
    </citation>
    <scope>NUCLEOTIDE SEQUENCE [LARGE SCALE GENOMIC DNA]</scope>
    <source>
        <strain evidence="3">PS312</strain>
    </source>
</reference>
<accession>A0A2A6BWY8</accession>